<dbReference type="Proteomes" id="UP001195483">
    <property type="component" value="Unassembled WGS sequence"/>
</dbReference>
<reference evidence="1" key="2">
    <citation type="journal article" date="2021" name="Genome Biol. Evol.">
        <title>Developing a high-quality reference genome for a parasitic bivalve with doubly uniparental inheritance (Bivalvia: Unionida).</title>
        <authorList>
            <person name="Smith C.H."/>
        </authorList>
    </citation>
    <scope>NUCLEOTIDE SEQUENCE</scope>
    <source>
        <strain evidence="1">CHS0354</strain>
        <tissue evidence="1">Mantle</tissue>
    </source>
</reference>
<reference evidence="1" key="3">
    <citation type="submission" date="2023-05" db="EMBL/GenBank/DDBJ databases">
        <authorList>
            <person name="Smith C.H."/>
        </authorList>
    </citation>
    <scope>NUCLEOTIDE SEQUENCE</scope>
    <source>
        <strain evidence="1">CHS0354</strain>
        <tissue evidence="1">Mantle</tissue>
    </source>
</reference>
<evidence type="ECO:0000313" key="1">
    <source>
        <dbReference type="EMBL" id="KAK3582973.1"/>
    </source>
</evidence>
<organism evidence="1 2">
    <name type="scientific">Potamilus streckersoni</name>
    <dbReference type="NCBI Taxonomy" id="2493646"/>
    <lineage>
        <taxon>Eukaryota</taxon>
        <taxon>Metazoa</taxon>
        <taxon>Spiralia</taxon>
        <taxon>Lophotrochozoa</taxon>
        <taxon>Mollusca</taxon>
        <taxon>Bivalvia</taxon>
        <taxon>Autobranchia</taxon>
        <taxon>Heteroconchia</taxon>
        <taxon>Palaeoheterodonta</taxon>
        <taxon>Unionida</taxon>
        <taxon>Unionoidea</taxon>
        <taxon>Unionidae</taxon>
        <taxon>Ambleminae</taxon>
        <taxon>Lampsilini</taxon>
        <taxon>Potamilus</taxon>
    </lineage>
</organism>
<dbReference type="AlphaFoldDB" id="A0AAE0VLT1"/>
<proteinExistence type="predicted"/>
<evidence type="ECO:0000313" key="2">
    <source>
        <dbReference type="Proteomes" id="UP001195483"/>
    </source>
</evidence>
<sequence>MICKLSGIQSFASGGVERATTERQLLYEQRWKRFDVLVVRYISEDHASEGCGSTFQGGAADEHRTCE</sequence>
<name>A0AAE0VLT1_9BIVA</name>
<gene>
    <name evidence="1" type="ORF">CHS0354_027096</name>
</gene>
<reference evidence="1" key="1">
    <citation type="journal article" date="2021" name="Genome Biol. Evol.">
        <title>A High-Quality Reference Genome for a Parasitic Bivalve with Doubly Uniparental Inheritance (Bivalvia: Unionida).</title>
        <authorList>
            <person name="Smith C.H."/>
        </authorList>
    </citation>
    <scope>NUCLEOTIDE SEQUENCE</scope>
    <source>
        <strain evidence="1">CHS0354</strain>
    </source>
</reference>
<dbReference type="EMBL" id="JAEAOA010001621">
    <property type="protein sequence ID" value="KAK3582973.1"/>
    <property type="molecule type" value="Genomic_DNA"/>
</dbReference>
<accession>A0AAE0VLT1</accession>
<protein>
    <submittedName>
        <fullName evidence="1">Uncharacterized protein</fullName>
    </submittedName>
</protein>
<keyword evidence="2" id="KW-1185">Reference proteome</keyword>
<comment type="caution">
    <text evidence="1">The sequence shown here is derived from an EMBL/GenBank/DDBJ whole genome shotgun (WGS) entry which is preliminary data.</text>
</comment>